<gene>
    <name evidence="1" type="ORF">AMON00008_LOCUS7512</name>
    <name evidence="2" type="ORF">AMON00008_LOCUS7513</name>
</gene>
<dbReference type="Gene3D" id="3.90.1140.10">
    <property type="entry name" value="Cyclic phosphodiesterase"/>
    <property type="match status" value="1"/>
</dbReference>
<protein>
    <recommendedName>
        <fullName evidence="3">2',3'-cyclic-nucleotide 3'-phosphodiesterase</fullName>
    </recommendedName>
</protein>
<dbReference type="PANTHER" id="PTHR28141">
    <property type="entry name" value="2',3'-CYCLIC-NUCLEOTIDE 3'-PHOSPHODIESTERASE"/>
    <property type="match status" value="1"/>
</dbReference>
<name>A0A6T0TWD5_9DINO</name>
<dbReference type="InterPro" id="IPR012386">
    <property type="entry name" value="Cyclic-nucl_3Pdiesterase"/>
</dbReference>
<evidence type="ECO:0000313" key="2">
    <source>
        <dbReference type="EMBL" id="CAE4567894.1"/>
    </source>
</evidence>
<evidence type="ECO:0008006" key="3">
    <source>
        <dbReference type="Google" id="ProtNLM"/>
    </source>
</evidence>
<reference evidence="1" key="1">
    <citation type="submission" date="2021-01" db="EMBL/GenBank/DDBJ databases">
        <authorList>
            <person name="Corre E."/>
            <person name="Pelletier E."/>
            <person name="Niang G."/>
            <person name="Scheremetjew M."/>
            <person name="Finn R."/>
            <person name="Kale V."/>
            <person name="Holt S."/>
            <person name="Cochrane G."/>
            <person name="Meng A."/>
            <person name="Brown T."/>
            <person name="Cohen L."/>
        </authorList>
    </citation>
    <scope>NUCLEOTIDE SEQUENCE</scope>
    <source>
        <strain evidence="1">CCMP3105</strain>
    </source>
</reference>
<dbReference type="EMBL" id="HBNR01011635">
    <property type="protein sequence ID" value="CAE4567893.1"/>
    <property type="molecule type" value="Transcribed_RNA"/>
</dbReference>
<dbReference type="GO" id="GO:0009187">
    <property type="term" value="P:cyclic nucleotide metabolic process"/>
    <property type="evidence" value="ECO:0007669"/>
    <property type="project" value="TreeGrafter"/>
</dbReference>
<dbReference type="SUPFAM" id="SSF55144">
    <property type="entry name" value="LigT-like"/>
    <property type="match status" value="1"/>
</dbReference>
<dbReference type="PANTHER" id="PTHR28141:SF1">
    <property type="entry name" value="2',3'-CYCLIC-NUCLEOTIDE 3'-PHOSPHODIESTERASE"/>
    <property type="match status" value="1"/>
</dbReference>
<sequence length="212" mass="22618">MGEANAAAPHAYSLWLCPPEGSELSDRLAGLIKVLAERFKGPKFAPHVTLLGNAPKGDEEAVREAAQQLASAIEPFDVTVPAGKAAYENTWNQNLLLFVEQNPGLLGANALARERLQGAPAGESSFAPPSRRPHLSLMYGEHSEEERAEAAAFVGSEARWATEGFGFRAEAVHLWASAPGGFNSETVEEWQWVASFPFGAAAAEDKGACKDS</sequence>
<accession>A0A6T0TWD5</accession>
<proteinExistence type="predicted"/>
<dbReference type="GO" id="GO:0004113">
    <property type="term" value="F:2',3'-cyclic-nucleotide 3'-phosphodiesterase activity"/>
    <property type="evidence" value="ECO:0007669"/>
    <property type="project" value="TreeGrafter"/>
</dbReference>
<organism evidence="1">
    <name type="scientific">Alexandrium monilatum</name>
    <dbReference type="NCBI Taxonomy" id="311494"/>
    <lineage>
        <taxon>Eukaryota</taxon>
        <taxon>Sar</taxon>
        <taxon>Alveolata</taxon>
        <taxon>Dinophyceae</taxon>
        <taxon>Gonyaulacales</taxon>
        <taxon>Pyrocystaceae</taxon>
        <taxon>Alexandrium</taxon>
    </lineage>
</organism>
<dbReference type="AlphaFoldDB" id="A0A6T0TWD5"/>
<evidence type="ECO:0000313" key="1">
    <source>
        <dbReference type="EMBL" id="CAE4567893.1"/>
    </source>
</evidence>
<dbReference type="EMBL" id="HBNR01011636">
    <property type="protein sequence ID" value="CAE4567894.1"/>
    <property type="molecule type" value="Transcribed_RNA"/>
</dbReference>
<dbReference type="Pfam" id="PF07823">
    <property type="entry name" value="CPDase"/>
    <property type="match status" value="1"/>
</dbReference>
<dbReference type="InterPro" id="IPR009097">
    <property type="entry name" value="Cyclic_Pdiesterase"/>
</dbReference>